<dbReference type="OrthoDB" id="9807047at2"/>
<evidence type="ECO:0000313" key="11">
    <source>
        <dbReference type="Proteomes" id="UP000190814"/>
    </source>
</evidence>
<feature type="transmembrane region" description="Helical" evidence="8">
    <location>
        <begin position="95"/>
        <end position="118"/>
    </location>
</feature>
<keyword evidence="11" id="KW-1185">Reference proteome</keyword>
<evidence type="ECO:0000313" key="10">
    <source>
        <dbReference type="EMBL" id="SKA64154.1"/>
    </source>
</evidence>
<dbReference type="STRING" id="39495.SAMN02745111_00910"/>
<dbReference type="GO" id="GO:0055085">
    <property type="term" value="P:transmembrane transport"/>
    <property type="evidence" value="ECO:0007669"/>
    <property type="project" value="InterPro"/>
</dbReference>
<dbReference type="CDD" id="cd06261">
    <property type="entry name" value="TM_PBP2"/>
    <property type="match status" value="1"/>
</dbReference>
<evidence type="ECO:0000256" key="7">
    <source>
        <dbReference type="ARBA" id="ARBA00023136"/>
    </source>
</evidence>
<keyword evidence="4" id="KW-1003">Cell membrane</keyword>
<reference evidence="10 11" key="1">
    <citation type="submission" date="2017-02" db="EMBL/GenBank/DDBJ databases">
        <authorList>
            <person name="Peterson S.W."/>
        </authorList>
    </citation>
    <scope>NUCLEOTIDE SEQUENCE [LARGE SCALE GENOMIC DNA]</scope>
    <source>
        <strain evidence="10 11">ATCC 35992</strain>
    </source>
</reference>
<feature type="transmembrane region" description="Helical" evidence="8">
    <location>
        <begin position="66"/>
        <end position="88"/>
    </location>
</feature>
<dbReference type="AlphaFoldDB" id="A0A1T4VGQ7"/>
<evidence type="ECO:0000256" key="6">
    <source>
        <dbReference type="ARBA" id="ARBA00022989"/>
    </source>
</evidence>
<organism evidence="10 11">
    <name type="scientific">Eubacterium uniforme</name>
    <dbReference type="NCBI Taxonomy" id="39495"/>
    <lineage>
        <taxon>Bacteria</taxon>
        <taxon>Bacillati</taxon>
        <taxon>Bacillota</taxon>
        <taxon>Clostridia</taxon>
        <taxon>Eubacteriales</taxon>
        <taxon>Eubacteriaceae</taxon>
        <taxon>Eubacterium</taxon>
    </lineage>
</organism>
<comment type="similarity">
    <text evidence="2">Belongs to the binding-protein-dependent transport system permease family. CysTW subfamily.</text>
</comment>
<evidence type="ECO:0000256" key="5">
    <source>
        <dbReference type="ARBA" id="ARBA00022692"/>
    </source>
</evidence>
<dbReference type="Gene3D" id="1.10.3720.10">
    <property type="entry name" value="MetI-like"/>
    <property type="match status" value="1"/>
</dbReference>
<accession>A0A1T4VGQ7</accession>
<keyword evidence="3 8" id="KW-0813">Transport</keyword>
<gene>
    <name evidence="10" type="ORF">SAMN02745111_00910</name>
</gene>
<name>A0A1T4VGQ7_9FIRM</name>
<evidence type="ECO:0000256" key="1">
    <source>
        <dbReference type="ARBA" id="ARBA00004651"/>
    </source>
</evidence>
<keyword evidence="5 8" id="KW-0812">Transmembrane</keyword>
<dbReference type="PANTHER" id="PTHR42929">
    <property type="entry name" value="INNER MEMBRANE ABC TRANSPORTER PERMEASE PROTEIN YDCU-RELATED-RELATED"/>
    <property type="match status" value="1"/>
</dbReference>
<keyword evidence="7 8" id="KW-0472">Membrane</keyword>
<dbReference type="PANTHER" id="PTHR42929:SF1">
    <property type="entry name" value="INNER MEMBRANE ABC TRANSPORTER PERMEASE PROTEIN YDCU-RELATED"/>
    <property type="match status" value="1"/>
</dbReference>
<feature type="transmembrane region" description="Helical" evidence="8">
    <location>
        <begin position="12"/>
        <end position="31"/>
    </location>
</feature>
<dbReference type="Pfam" id="PF00528">
    <property type="entry name" value="BPD_transp_1"/>
    <property type="match status" value="1"/>
</dbReference>
<dbReference type="SUPFAM" id="SSF161098">
    <property type="entry name" value="MetI-like"/>
    <property type="match status" value="1"/>
</dbReference>
<evidence type="ECO:0000256" key="2">
    <source>
        <dbReference type="ARBA" id="ARBA00007069"/>
    </source>
</evidence>
<evidence type="ECO:0000256" key="8">
    <source>
        <dbReference type="RuleBase" id="RU363032"/>
    </source>
</evidence>
<proteinExistence type="inferred from homology"/>
<dbReference type="InterPro" id="IPR035906">
    <property type="entry name" value="MetI-like_sf"/>
</dbReference>
<dbReference type="GO" id="GO:0005886">
    <property type="term" value="C:plasma membrane"/>
    <property type="evidence" value="ECO:0007669"/>
    <property type="project" value="UniProtKB-SubCell"/>
</dbReference>
<evidence type="ECO:0000256" key="3">
    <source>
        <dbReference type="ARBA" id="ARBA00022448"/>
    </source>
</evidence>
<evidence type="ECO:0000256" key="4">
    <source>
        <dbReference type="ARBA" id="ARBA00022475"/>
    </source>
</evidence>
<sequence length="277" mass="30760">MSHYKGFVKPYILWSFLLIVLPLFMIVLYSVTVDDNSLLTIHFTLDNFRKITDPVYLNVFAKSMKIGLITVVICLLLAYPLAYFISLFDDDVQGILILIVTIPMWINTLLRTYAWISLLADNGIVNSLLKFLGLNQHTFMYTDFSVIMGLVCDLLPFMVIPIHTSLAKMDHSLVEAASDLGANKFQVFRKVILKLSIPGVVNGVTLVFLLSISSFVIPVLLGGHQYVLVGNLIENQFISVGDWNFGSAISVILAVFILIFMALVGSLDSEENGGKSA</sequence>
<dbReference type="EMBL" id="FUXZ01000005">
    <property type="protein sequence ID" value="SKA64154.1"/>
    <property type="molecule type" value="Genomic_DNA"/>
</dbReference>
<feature type="transmembrane region" description="Helical" evidence="8">
    <location>
        <begin position="138"/>
        <end position="160"/>
    </location>
</feature>
<feature type="transmembrane region" description="Helical" evidence="8">
    <location>
        <begin position="199"/>
        <end position="223"/>
    </location>
</feature>
<dbReference type="InterPro" id="IPR000515">
    <property type="entry name" value="MetI-like"/>
</dbReference>
<protein>
    <submittedName>
        <fullName evidence="10">Spermidine/putrescine transport system permease protein</fullName>
    </submittedName>
</protein>
<dbReference type="PROSITE" id="PS50928">
    <property type="entry name" value="ABC_TM1"/>
    <property type="match status" value="1"/>
</dbReference>
<evidence type="ECO:0000259" key="9">
    <source>
        <dbReference type="PROSITE" id="PS50928"/>
    </source>
</evidence>
<feature type="domain" description="ABC transmembrane type-1" evidence="9">
    <location>
        <begin position="60"/>
        <end position="264"/>
    </location>
</feature>
<dbReference type="RefSeq" id="WP_078765789.1">
    <property type="nucleotide sequence ID" value="NZ_FUXZ01000005.1"/>
</dbReference>
<keyword evidence="6 8" id="KW-1133">Transmembrane helix</keyword>
<feature type="transmembrane region" description="Helical" evidence="8">
    <location>
        <begin position="243"/>
        <end position="267"/>
    </location>
</feature>
<comment type="subcellular location">
    <subcellularLocation>
        <location evidence="1 8">Cell membrane</location>
        <topology evidence="1 8">Multi-pass membrane protein</topology>
    </subcellularLocation>
</comment>
<dbReference type="Proteomes" id="UP000190814">
    <property type="component" value="Unassembled WGS sequence"/>
</dbReference>